<dbReference type="GO" id="GO:0051865">
    <property type="term" value="P:protein autoubiquitination"/>
    <property type="evidence" value="ECO:0007669"/>
    <property type="project" value="UniProtKB-ARBA"/>
</dbReference>
<dbReference type="FunFam" id="3.30.40.10:FF:000033">
    <property type="entry name" value="Polycomb group RING finger protein 3"/>
    <property type="match status" value="1"/>
</dbReference>
<dbReference type="SMART" id="SM00184">
    <property type="entry name" value="RING"/>
    <property type="match status" value="1"/>
</dbReference>
<feature type="region of interest" description="Disordered" evidence="6">
    <location>
        <begin position="136"/>
        <end position="217"/>
    </location>
</feature>
<evidence type="ECO:0000313" key="9">
    <source>
        <dbReference type="Proteomes" id="UP000663760"/>
    </source>
</evidence>
<dbReference type="AlphaFoldDB" id="A0A7I8L3Y0"/>
<dbReference type="GO" id="GO:0004842">
    <property type="term" value="F:ubiquitin-protein transferase activity"/>
    <property type="evidence" value="ECO:0007669"/>
    <property type="project" value="InterPro"/>
</dbReference>
<keyword evidence="3" id="KW-0862">Zinc</keyword>
<dbReference type="InterPro" id="IPR001841">
    <property type="entry name" value="Znf_RING"/>
</dbReference>
<evidence type="ECO:0000256" key="5">
    <source>
        <dbReference type="PROSITE-ProRule" id="PRU00175"/>
    </source>
</evidence>
<dbReference type="Pfam" id="PF13923">
    <property type="entry name" value="zf-C3HC4_2"/>
    <property type="match status" value="1"/>
</dbReference>
<dbReference type="PROSITE" id="PS50089">
    <property type="entry name" value="ZF_RING_2"/>
    <property type="match status" value="1"/>
</dbReference>
<evidence type="ECO:0000313" key="8">
    <source>
        <dbReference type="EMBL" id="CAA7404088.1"/>
    </source>
</evidence>
<dbReference type="CDD" id="cd16525">
    <property type="entry name" value="RING-HC_PCGF"/>
    <property type="match status" value="1"/>
</dbReference>
<dbReference type="EMBL" id="LR746273">
    <property type="protein sequence ID" value="CAA7404088.1"/>
    <property type="molecule type" value="Genomic_DNA"/>
</dbReference>
<keyword evidence="9" id="KW-1185">Reference proteome</keyword>
<feature type="compositionally biased region" description="Polar residues" evidence="6">
    <location>
        <begin position="136"/>
        <end position="150"/>
    </location>
</feature>
<dbReference type="PANTHER" id="PTHR46293:SF1">
    <property type="entry name" value="OS03G0632800 PROTEIN"/>
    <property type="match status" value="1"/>
</dbReference>
<dbReference type="GO" id="GO:0008270">
    <property type="term" value="F:zinc ion binding"/>
    <property type="evidence" value="ECO:0007669"/>
    <property type="project" value="UniProtKB-KW"/>
</dbReference>
<dbReference type="InterPro" id="IPR013083">
    <property type="entry name" value="Znf_RING/FYVE/PHD"/>
</dbReference>
<feature type="compositionally biased region" description="Basic residues" evidence="6">
    <location>
        <begin position="288"/>
        <end position="301"/>
    </location>
</feature>
<gene>
    <name evidence="8" type="ORF">SI8410_10014766</name>
</gene>
<dbReference type="PANTHER" id="PTHR46293">
    <property type="entry name" value="E3 UBIQUITIN PROTEIN LIGASE DRIP1"/>
    <property type="match status" value="1"/>
</dbReference>
<feature type="compositionally biased region" description="Acidic residues" evidence="6">
    <location>
        <begin position="8"/>
        <end position="19"/>
    </location>
</feature>
<evidence type="ECO:0000256" key="1">
    <source>
        <dbReference type="ARBA" id="ARBA00022723"/>
    </source>
</evidence>
<dbReference type="OrthoDB" id="1305878at2759"/>
<feature type="domain" description="RING-type" evidence="7">
    <location>
        <begin position="40"/>
        <end position="81"/>
    </location>
</feature>
<evidence type="ECO:0000259" key="7">
    <source>
        <dbReference type="PROSITE" id="PS50089"/>
    </source>
</evidence>
<sequence>MARKGGEKEEEEEDEEEETTGVATGVVRVKRELLAACMTCPLCHKLFRDATTISECLHTFCRKCIYEKLTEEEVDFCPTCKIDLGCSPVEKLRPDHNLQDVRAKLFPLKRRRINIPEVAPVTLPIRRKERSLSSLVVSTPRMATQSSLTGRRTKATPRKATGSHGDPIRKEDNSEEQPESTSSAETLSRMAQSRKQNSSSVEPSNQTSTKDLENGGEASADITEMWKPLNCLVEAANRTKSFKVDGQSSVGRSGQNIGHETKAGGQSLKLEVQHDGNKCVPVSPAPTKARRIHGVGRKRGPASRELGATTQALPEASCVKQETRISPIWFSLTPARDQEEDARLPQISASYVRIKDCNLPVLFIQKYLAKKLDLASETEVEITCRGQPVSPALAMWELAGLWLQAGPSQRAPASIGTSAEDFVMALGYARRAISA</sequence>
<dbReference type="SUPFAM" id="SSF57850">
    <property type="entry name" value="RING/U-box"/>
    <property type="match status" value="1"/>
</dbReference>
<protein>
    <recommendedName>
        <fullName evidence="7">RING-type domain-containing protein</fullName>
    </recommendedName>
</protein>
<dbReference type="PROSITE" id="PS00518">
    <property type="entry name" value="ZF_RING_1"/>
    <property type="match status" value="1"/>
</dbReference>
<evidence type="ECO:0000256" key="2">
    <source>
        <dbReference type="ARBA" id="ARBA00022771"/>
    </source>
</evidence>
<dbReference type="InterPro" id="IPR044807">
    <property type="entry name" value="DRIP1-like"/>
</dbReference>
<keyword evidence="1" id="KW-0479">Metal-binding</keyword>
<comment type="subunit">
    <text evidence="4">Interacts with DREB2A.</text>
</comment>
<dbReference type="Proteomes" id="UP000663760">
    <property type="component" value="Chromosome 10"/>
</dbReference>
<keyword evidence="2 5" id="KW-0863">Zinc-finger</keyword>
<name>A0A7I8L3Y0_SPIIN</name>
<evidence type="ECO:0000256" key="3">
    <source>
        <dbReference type="ARBA" id="ARBA00022833"/>
    </source>
</evidence>
<evidence type="ECO:0000256" key="4">
    <source>
        <dbReference type="ARBA" id="ARBA00064110"/>
    </source>
</evidence>
<feature type="region of interest" description="Disordered" evidence="6">
    <location>
        <begin position="1"/>
        <end position="22"/>
    </location>
</feature>
<feature type="compositionally biased region" description="Polar residues" evidence="6">
    <location>
        <begin position="179"/>
        <end position="209"/>
    </location>
</feature>
<evidence type="ECO:0000256" key="6">
    <source>
        <dbReference type="SAM" id="MobiDB-lite"/>
    </source>
</evidence>
<organism evidence="8 9">
    <name type="scientific">Spirodela intermedia</name>
    <name type="common">Intermediate duckweed</name>
    <dbReference type="NCBI Taxonomy" id="51605"/>
    <lineage>
        <taxon>Eukaryota</taxon>
        <taxon>Viridiplantae</taxon>
        <taxon>Streptophyta</taxon>
        <taxon>Embryophyta</taxon>
        <taxon>Tracheophyta</taxon>
        <taxon>Spermatophyta</taxon>
        <taxon>Magnoliopsida</taxon>
        <taxon>Liliopsida</taxon>
        <taxon>Araceae</taxon>
        <taxon>Lemnoideae</taxon>
        <taxon>Spirodela</taxon>
    </lineage>
</organism>
<proteinExistence type="predicted"/>
<dbReference type="Gene3D" id="3.30.40.10">
    <property type="entry name" value="Zinc/RING finger domain, C3HC4 (zinc finger)"/>
    <property type="match status" value="1"/>
</dbReference>
<dbReference type="InterPro" id="IPR017907">
    <property type="entry name" value="Znf_RING_CS"/>
</dbReference>
<reference evidence="8" key="1">
    <citation type="submission" date="2020-02" db="EMBL/GenBank/DDBJ databases">
        <authorList>
            <person name="Scholz U."/>
            <person name="Mascher M."/>
            <person name="Fiebig A."/>
        </authorList>
    </citation>
    <scope>NUCLEOTIDE SEQUENCE</scope>
</reference>
<feature type="region of interest" description="Disordered" evidence="6">
    <location>
        <begin position="277"/>
        <end position="305"/>
    </location>
</feature>
<accession>A0A7I8L3Y0</accession>